<keyword evidence="9" id="KW-0133">Cell shape</keyword>
<comment type="catalytic activity">
    <reaction evidence="12">
        <text>Preferential cleavage: (Ac)2-L-Lys-D-Ala-|-D-Ala. Also transpeptidation of peptidyl-alanyl moieties that are N-acyl substituents of D-alanine.</text>
        <dbReference type="EC" id="3.4.16.4"/>
    </reaction>
</comment>
<feature type="active site" description="Acyl-ester intermediate" evidence="13">
    <location>
        <position position="65"/>
    </location>
</feature>
<keyword evidence="8" id="KW-0378">Hydrolase</keyword>
<reference evidence="18" key="1">
    <citation type="submission" date="2017-05" db="EMBL/GenBank/DDBJ databases">
        <authorList>
            <person name="Varghese N."/>
            <person name="Submissions S."/>
        </authorList>
    </citation>
    <scope>NUCLEOTIDE SEQUENCE</scope>
    <source>
        <strain evidence="18">DSM 45262</strain>
    </source>
</reference>
<dbReference type="InterPro" id="IPR015956">
    <property type="entry name" value="Peniciliin-bd_prot_C_sf"/>
</dbReference>
<keyword evidence="6" id="KW-0645">Protease</keyword>
<comment type="caution">
    <text evidence="18">The sequence shown here is derived from an EMBL/GenBank/DDBJ whole genome shotgun (WGS) entry which is preliminary data.</text>
</comment>
<evidence type="ECO:0000256" key="12">
    <source>
        <dbReference type="ARBA" id="ARBA00034000"/>
    </source>
</evidence>
<evidence type="ECO:0000256" key="6">
    <source>
        <dbReference type="ARBA" id="ARBA00022670"/>
    </source>
</evidence>
<evidence type="ECO:0000256" key="16">
    <source>
        <dbReference type="SAM" id="SignalP"/>
    </source>
</evidence>
<evidence type="ECO:0000313" key="19">
    <source>
        <dbReference type="Proteomes" id="UP001157946"/>
    </source>
</evidence>
<accession>A0AA45WR47</accession>
<dbReference type="PANTHER" id="PTHR21581">
    <property type="entry name" value="D-ALANYL-D-ALANINE CARBOXYPEPTIDASE"/>
    <property type="match status" value="1"/>
</dbReference>
<dbReference type="GO" id="GO:0009252">
    <property type="term" value="P:peptidoglycan biosynthetic process"/>
    <property type="evidence" value="ECO:0007669"/>
    <property type="project" value="UniProtKB-KW"/>
</dbReference>
<keyword evidence="11" id="KW-0961">Cell wall biogenesis/degradation</keyword>
<feature type="signal peptide" evidence="16">
    <location>
        <begin position="1"/>
        <end position="28"/>
    </location>
</feature>
<gene>
    <name evidence="18" type="ORF">SAMN06265361_106189</name>
</gene>
<keyword evidence="7 16" id="KW-0732">Signal</keyword>
<keyword evidence="19" id="KW-1185">Reference proteome</keyword>
<evidence type="ECO:0000256" key="10">
    <source>
        <dbReference type="ARBA" id="ARBA00022984"/>
    </source>
</evidence>
<evidence type="ECO:0000256" key="2">
    <source>
        <dbReference type="ARBA" id="ARBA00004752"/>
    </source>
</evidence>
<comment type="similarity">
    <text evidence="3 15">Belongs to the peptidase S11 family.</text>
</comment>
<feature type="active site" evidence="13">
    <location>
        <position position="125"/>
    </location>
</feature>
<dbReference type="EMBL" id="FXTU01000006">
    <property type="protein sequence ID" value="SMP29575.1"/>
    <property type="molecule type" value="Genomic_DNA"/>
</dbReference>
<dbReference type="InterPro" id="IPR018044">
    <property type="entry name" value="Peptidase_S11"/>
</dbReference>
<dbReference type="InterPro" id="IPR012907">
    <property type="entry name" value="Peptidase_S11_C"/>
</dbReference>
<dbReference type="RefSeq" id="WP_154986908.1">
    <property type="nucleotide sequence ID" value="NZ_FXTU01000006.1"/>
</dbReference>
<proteinExistence type="inferred from homology"/>
<evidence type="ECO:0000256" key="13">
    <source>
        <dbReference type="PIRSR" id="PIRSR618044-1"/>
    </source>
</evidence>
<dbReference type="GO" id="GO:0008360">
    <property type="term" value="P:regulation of cell shape"/>
    <property type="evidence" value="ECO:0007669"/>
    <property type="project" value="UniProtKB-KW"/>
</dbReference>
<evidence type="ECO:0000259" key="17">
    <source>
        <dbReference type="SMART" id="SM00936"/>
    </source>
</evidence>
<comment type="pathway">
    <text evidence="2">Cell wall biogenesis; peptidoglycan biosynthesis.</text>
</comment>
<keyword evidence="10" id="KW-0573">Peptidoglycan synthesis</keyword>
<organism evidence="18 19">
    <name type="scientific">Laceyella tengchongensis</name>
    <dbReference type="NCBI Taxonomy" id="574699"/>
    <lineage>
        <taxon>Bacteria</taxon>
        <taxon>Bacillati</taxon>
        <taxon>Bacillota</taxon>
        <taxon>Bacilli</taxon>
        <taxon>Bacillales</taxon>
        <taxon>Thermoactinomycetaceae</taxon>
        <taxon>Laceyella</taxon>
    </lineage>
</organism>
<dbReference type="AlphaFoldDB" id="A0AA45WR47"/>
<dbReference type="Gene3D" id="2.60.410.10">
    <property type="entry name" value="D-Ala-D-Ala carboxypeptidase, C-terminal domain"/>
    <property type="match status" value="1"/>
</dbReference>
<dbReference type="EC" id="3.4.16.4" evidence="4"/>
<keyword evidence="5 18" id="KW-0121">Carboxypeptidase</keyword>
<evidence type="ECO:0000256" key="1">
    <source>
        <dbReference type="ARBA" id="ARBA00003217"/>
    </source>
</evidence>
<dbReference type="InterPro" id="IPR037167">
    <property type="entry name" value="Peptidase_S11_C_sf"/>
</dbReference>
<dbReference type="SUPFAM" id="SSF56601">
    <property type="entry name" value="beta-lactamase/transpeptidase-like"/>
    <property type="match status" value="1"/>
</dbReference>
<dbReference type="PRINTS" id="PR00725">
    <property type="entry name" value="DADACBPTASE1"/>
</dbReference>
<dbReference type="InterPro" id="IPR001967">
    <property type="entry name" value="Peptidase_S11_N"/>
</dbReference>
<evidence type="ECO:0000256" key="3">
    <source>
        <dbReference type="ARBA" id="ARBA00007164"/>
    </source>
</evidence>
<dbReference type="Gene3D" id="3.40.710.10">
    <property type="entry name" value="DD-peptidase/beta-lactamase superfamily"/>
    <property type="match status" value="1"/>
</dbReference>
<feature type="binding site" evidence="14">
    <location>
        <position position="231"/>
    </location>
    <ligand>
        <name>substrate</name>
    </ligand>
</feature>
<evidence type="ECO:0000256" key="9">
    <source>
        <dbReference type="ARBA" id="ARBA00022960"/>
    </source>
</evidence>
<evidence type="ECO:0000256" key="11">
    <source>
        <dbReference type="ARBA" id="ARBA00023316"/>
    </source>
</evidence>
<evidence type="ECO:0000256" key="7">
    <source>
        <dbReference type="ARBA" id="ARBA00022729"/>
    </source>
</evidence>
<dbReference type="GO" id="GO:0009002">
    <property type="term" value="F:serine-type D-Ala-D-Ala carboxypeptidase activity"/>
    <property type="evidence" value="ECO:0007669"/>
    <property type="project" value="UniProtKB-EC"/>
</dbReference>
<dbReference type="GO" id="GO:0006508">
    <property type="term" value="P:proteolysis"/>
    <property type="evidence" value="ECO:0007669"/>
    <property type="project" value="UniProtKB-KW"/>
</dbReference>
<dbReference type="GO" id="GO:0071555">
    <property type="term" value="P:cell wall organization"/>
    <property type="evidence" value="ECO:0007669"/>
    <property type="project" value="UniProtKB-KW"/>
</dbReference>
<evidence type="ECO:0000256" key="14">
    <source>
        <dbReference type="PIRSR" id="PIRSR618044-2"/>
    </source>
</evidence>
<dbReference type="SUPFAM" id="SSF69189">
    <property type="entry name" value="Penicillin-binding protein associated domain"/>
    <property type="match status" value="1"/>
</dbReference>
<feature type="active site" description="Proton acceptor" evidence="13">
    <location>
        <position position="68"/>
    </location>
</feature>
<protein>
    <recommendedName>
        <fullName evidence="4">serine-type D-Ala-D-Ala carboxypeptidase</fullName>
        <ecNumber evidence="4">3.4.16.4</ecNumber>
    </recommendedName>
</protein>
<feature type="chain" id="PRO_5041371068" description="serine-type D-Ala-D-Ala carboxypeptidase" evidence="16">
    <location>
        <begin position="29"/>
        <end position="396"/>
    </location>
</feature>
<evidence type="ECO:0000256" key="8">
    <source>
        <dbReference type="ARBA" id="ARBA00022801"/>
    </source>
</evidence>
<dbReference type="PANTHER" id="PTHR21581:SF6">
    <property type="entry name" value="TRAFFICKING PROTEIN PARTICLE COMPLEX SUBUNIT 12"/>
    <property type="match status" value="1"/>
</dbReference>
<evidence type="ECO:0000256" key="4">
    <source>
        <dbReference type="ARBA" id="ARBA00012448"/>
    </source>
</evidence>
<dbReference type="InterPro" id="IPR012338">
    <property type="entry name" value="Beta-lactam/transpept-like"/>
</dbReference>
<dbReference type="SMART" id="SM00936">
    <property type="entry name" value="PBP5_C"/>
    <property type="match status" value="1"/>
</dbReference>
<dbReference type="Proteomes" id="UP001157946">
    <property type="component" value="Unassembled WGS sequence"/>
</dbReference>
<dbReference type="Pfam" id="PF00768">
    <property type="entry name" value="Peptidase_S11"/>
    <property type="match status" value="1"/>
</dbReference>
<evidence type="ECO:0000256" key="5">
    <source>
        <dbReference type="ARBA" id="ARBA00022645"/>
    </source>
</evidence>
<feature type="domain" description="Peptidase S11 D-Ala-D-Ala carboxypeptidase A C-terminal" evidence="17">
    <location>
        <begin position="281"/>
        <end position="371"/>
    </location>
</feature>
<comment type="function">
    <text evidence="1">Removes C-terminal D-alanyl residues from sugar-peptide cell wall precursors.</text>
</comment>
<evidence type="ECO:0000256" key="15">
    <source>
        <dbReference type="RuleBase" id="RU004016"/>
    </source>
</evidence>
<evidence type="ECO:0000313" key="18">
    <source>
        <dbReference type="EMBL" id="SMP29575.1"/>
    </source>
</evidence>
<name>A0AA45WR47_9BACL</name>
<dbReference type="Pfam" id="PF07943">
    <property type="entry name" value="PBP5_C"/>
    <property type="match status" value="1"/>
</dbReference>
<sequence>MLKKFSRIVLAGLFLGAGLFTRTGQTHAAEEQDLAPQAVSAVLMDAGTGKVLFAKNPHQPLPPASITKLMTMLLVVEAIDQGKISLKDPVRVSEHAASMGGTQIFLEPGEQMSVHDMLKGVAIASANDASVALAEFIGGTETNFVRMMNQRALQLGMKNTQFQNANGLPANNHYSSAYDIALLSREILKYPLITKFTGIYQDYLRQGSKKPFWLVNTNKLVRYYQGVDGLKTGYTSEAKFCLAATAKRNGMRLVSVVMGEPDAKTRNAEVAGMFDYAFNQYVSHPLYKQGDVIAVKKIDKGDPRTLVIKAKRPISILMKKGEDPNSYQKKWMWRSLQAPIKQGQVLGKMQLVKDGRPVQELELVSSVEIRRASWWTSVKQVLGEVLHLPEQLQETE</sequence>